<evidence type="ECO:0000256" key="1">
    <source>
        <dbReference type="ARBA" id="ARBA00004604"/>
    </source>
</evidence>
<dbReference type="Pfam" id="PF04003">
    <property type="entry name" value="Utp12"/>
    <property type="match status" value="1"/>
</dbReference>
<dbReference type="PANTHER" id="PTHR19858">
    <property type="entry name" value="WD40 REPEAT PROTEIN"/>
    <property type="match status" value="1"/>
</dbReference>
<reference evidence="9 10" key="1">
    <citation type="submission" date="2021-04" db="EMBL/GenBank/DDBJ databases">
        <authorList>
            <person name="Bliznina A."/>
        </authorList>
    </citation>
    <scope>NUCLEOTIDE SEQUENCE [LARGE SCALE GENOMIC DNA]</scope>
</reference>
<comment type="subcellular location">
    <subcellularLocation>
        <location evidence="1">Nucleus</location>
        <location evidence="1">Nucleolus</location>
    </subcellularLocation>
</comment>
<dbReference type="InterPro" id="IPR007148">
    <property type="entry name" value="SSU_processome_Utp12"/>
</dbReference>
<protein>
    <submittedName>
        <fullName evidence="9">Oidioi.mRNA.OKI2018_I69.PAR.g11750.t1.cds</fullName>
    </submittedName>
</protein>
<evidence type="ECO:0000259" key="8">
    <source>
        <dbReference type="Pfam" id="PF04003"/>
    </source>
</evidence>
<keyword evidence="4" id="KW-0677">Repeat</keyword>
<dbReference type="PANTHER" id="PTHR19858:SF0">
    <property type="entry name" value="PERIODIC TRYPTOPHAN PROTEIN 2 HOMOLOG"/>
    <property type="match status" value="1"/>
</dbReference>
<comment type="similarity">
    <text evidence="2">Belongs to the WD repeat PWP2 family.</text>
</comment>
<accession>A0ABN7RXT0</accession>
<dbReference type="SUPFAM" id="SSF50998">
    <property type="entry name" value="Quinoprotein alcohol dehydrogenase-like"/>
    <property type="match status" value="1"/>
</dbReference>
<evidence type="ECO:0000256" key="7">
    <source>
        <dbReference type="SAM" id="MobiDB-lite"/>
    </source>
</evidence>
<dbReference type="CDD" id="cd00200">
    <property type="entry name" value="WD40"/>
    <property type="match status" value="1"/>
</dbReference>
<dbReference type="Pfam" id="PF00400">
    <property type="entry name" value="WD40"/>
    <property type="match status" value="4"/>
</dbReference>
<evidence type="ECO:0000313" key="10">
    <source>
        <dbReference type="Proteomes" id="UP001158576"/>
    </source>
</evidence>
<feature type="repeat" description="WD" evidence="6">
    <location>
        <begin position="405"/>
        <end position="446"/>
    </location>
</feature>
<feature type="region of interest" description="Disordered" evidence="7">
    <location>
        <begin position="256"/>
        <end position="293"/>
    </location>
</feature>
<evidence type="ECO:0000256" key="4">
    <source>
        <dbReference type="ARBA" id="ARBA00022737"/>
    </source>
</evidence>
<dbReference type="SMART" id="SM00320">
    <property type="entry name" value="WD40"/>
    <property type="match status" value="10"/>
</dbReference>
<keyword evidence="10" id="KW-1185">Reference proteome</keyword>
<name>A0ABN7RXT0_OIKDI</name>
<evidence type="ECO:0000256" key="2">
    <source>
        <dbReference type="ARBA" id="ARBA00010226"/>
    </source>
</evidence>
<dbReference type="InterPro" id="IPR001680">
    <property type="entry name" value="WD40_rpt"/>
</dbReference>
<dbReference type="InterPro" id="IPR015943">
    <property type="entry name" value="WD40/YVTN_repeat-like_dom_sf"/>
</dbReference>
<gene>
    <name evidence="9" type="ORF">OKIOD_LOCUS3308</name>
</gene>
<organism evidence="9 10">
    <name type="scientific">Oikopleura dioica</name>
    <name type="common">Tunicate</name>
    <dbReference type="NCBI Taxonomy" id="34765"/>
    <lineage>
        <taxon>Eukaryota</taxon>
        <taxon>Metazoa</taxon>
        <taxon>Chordata</taxon>
        <taxon>Tunicata</taxon>
        <taxon>Appendicularia</taxon>
        <taxon>Copelata</taxon>
        <taxon>Oikopleuridae</taxon>
        <taxon>Oikopleura</taxon>
    </lineage>
</organism>
<dbReference type="InterPro" id="IPR036322">
    <property type="entry name" value="WD40_repeat_dom_sf"/>
</dbReference>
<dbReference type="PROSITE" id="PS50082">
    <property type="entry name" value="WD_REPEATS_2"/>
    <property type="match status" value="3"/>
</dbReference>
<sequence>MAHEYKFSLLLASQYSGGPVEWNESSLITGTGAVLNYVDLTADSSRATRPATTDIVSVSISPCRKFIVVLEDGMHLSISSVESGRVLCRTSVHSKSAGTPVAVSWSPCGTKIMMTRGDIAQLYYCPMKEPSYNPMQLLRTFIGSYGAVRHISWSAKSDVVALGSEDTKVRVYPIPKIHKMRTCTTLIGCRGNIMGTWVGGKTGMDVMAIDREGMICMWQTDFEPDELEYDFKTTRKVMFSPQRWKDHARVALETIKIEDDDGDQEVDDDENVNKPDEVGEKKEDDGEESSDEEELEIIKYRRTFKDYVNQKGERHSPVAAADYHAKLNILAVGHENGTFAIWEINWAVDASEDGSIIQVQKLSMENLSADLSRVKISPKGDWLALGGGDQLIVWEWGTQSYVLQSQNQGHNVSCVAYSPCGSKLATGGTDGTVKVWSTNSGFCQVTFKDHESEVSGIAWMRSGFALATSSKDGTVRAYDLRRYRNFRTLVTPTPQRLKDVTVDPGGELIAAAGGGNGCVFVWSIRTGRLLNEFSNHESDVVSVNFSPTSCRLLSCSWDGSAMLTDFTDQEKIHREAFECPSDMLAAIWRPDGDQICTSNLAGKLMFWCPKTSAMQFEIDASRDMRAGRPKNSRVSAETLTDQGFNQLCYSSDGEYLLAGGKSFLVVMYSVRARHVVGTFILSQNLNIDGLQEFLSTRDTMTEFGALADIDDSDEVKIAGQKKKDRAVRRVEGAIACQGIHFSPTGNEFALATAEGISIYSKSRRTFASLPLNESATPGNVLKNLNTGEYGSALNMAMVINKDSLIRQTVESVPRNTIELLVGSLPDNISLPLLSWIANELETTKHAQIYLAWCASLLKHFARNPYLKRKGVAAARLAARAVRQHREKILMNSYSNCATINYLMEQKRLVQNAPSEIVADEDVMSE</sequence>
<feature type="repeat" description="WD" evidence="6">
    <location>
        <begin position="447"/>
        <end position="488"/>
    </location>
</feature>
<evidence type="ECO:0000313" key="9">
    <source>
        <dbReference type="EMBL" id="CAG5088148.1"/>
    </source>
</evidence>
<proteinExistence type="inferred from homology"/>
<feature type="compositionally biased region" description="Basic and acidic residues" evidence="7">
    <location>
        <begin position="271"/>
        <end position="284"/>
    </location>
</feature>
<keyword evidence="3 6" id="KW-0853">WD repeat</keyword>
<dbReference type="InterPro" id="IPR011047">
    <property type="entry name" value="Quinoprotein_ADH-like_sf"/>
</dbReference>
<evidence type="ECO:0000256" key="6">
    <source>
        <dbReference type="PROSITE-ProRule" id="PRU00221"/>
    </source>
</evidence>
<dbReference type="EMBL" id="OU015568">
    <property type="protein sequence ID" value="CAG5088148.1"/>
    <property type="molecule type" value="Genomic_DNA"/>
</dbReference>
<dbReference type="InterPro" id="IPR027145">
    <property type="entry name" value="PWP2"/>
</dbReference>
<dbReference type="Gene3D" id="2.130.10.10">
    <property type="entry name" value="YVTN repeat-like/Quinoprotein amine dehydrogenase"/>
    <property type="match status" value="3"/>
</dbReference>
<feature type="compositionally biased region" description="Acidic residues" evidence="7">
    <location>
        <begin position="258"/>
        <end position="270"/>
    </location>
</feature>
<keyword evidence="5" id="KW-0539">Nucleus</keyword>
<evidence type="ECO:0000256" key="3">
    <source>
        <dbReference type="ARBA" id="ARBA00022574"/>
    </source>
</evidence>
<feature type="repeat" description="WD" evidence="6">
    <location>
        <begin position="533"/>
        <end position="574"/>
    </location>
</feature>
<dbReference type="SUPFAM" id="SSF50978">
    <property type="entry name" value="WD40 repeat-like"/>
    <property type="match status" value="2"/>
</dbReference>
<feature type="domain" description="Small-subunit processome Utp12" evidence="8">
    <location>
        <begin position="800"/>
        <end position="859"/>
    </location>
</feature>
<evidence type="ECO:0000256" key="5">
    <source>
        <dbReference type="ARBA" id="ARBA00023242"/>
    </source>
</evidence>
<dbReference type="PROSITE" id="PS50294">
    <property type="entry name" value="WD_REPEATS_REGION"/>
    <property type="match status" value="2"/>
</dbReference>
<dbReference type="Proteomes" id="UP001158576">
    <property type="component" value="Chromosome PAR"/>
</dbReference>